<dbReference type="STRING" id="1313296.SAMN05661091_1720"/>
<proteinExistence type="predicted"/>
<dbReference type="InterPro" id="IPR018958">
    <property type="entry name" value="Knr4/Smi1-like_dom"/>
</dbReference>
<dbReference type="PANTHER" id="PTHR47432:SF1">
    <property type="entry name" value="CELL WALL ASSEMBLY REGULATOR SMI1"/>
    <property type="match status" value="1"/>
</dbReference>
<dbReference type="Proteomes" id="UP000192940">
    <property type="component" value="Chromosome I"/>
</dbReference>
<evidence type="ECO:0000313" key="3">
    <source>
        <dbReference type="Proteomes" id="UP000192940"/>
    </source>
</evidence>
<dbReference type="SMART" id="SM00860">
    <property type="entry name" value="SMI1_KNR4"/>
    <property type="match status" value="1"/>
</dbReference>
<dbReference type="EMBL" id="LT840184">
    <property type="protein sequence ID" value="SMF79536.1"/>
    <property type="molecule type" value="Genomic_DNA"/>
</dbReference>
<dbReference type="PANTHER" id="PTHR47432">
    <property type="entry name" value="CELL WALL ASSEMBLY REGULATOR SMI1"/>
    <property type="match status" value="1"/>
</dbReference>
<dbReference type="InterPro" id="IPR037883">
    <property type="entry name" value="Knr4/Smi1-like_sf"/>
</dbReference>
<dbReference type="Pfam" id="PF09346">
    <property type="entry name" value="SMI1_KNR4"/>
    <property type="match status" value="1"/>
</dbReference>
<keyword evidence="3" id="KW-1185">Reference proteome</keyword>
<name>A0A1X7H631_9BACL</name>
<dbReference type="Gene3D" id="3.40.1580.10">
    <property type="entry name" value="SMI1/KNR4-like"/>
    <property type="match status" value="1"/>
</dbReference>
<protein>
    <submittedName>
        <fullName evidence="2">Cell wall assembly regulator SMI1</fullName>
    </submittedName>
</protein>
<evidence type="ECO:0000259" key="1">
    <source>
        <dbReference type="SMART" id="SM00860"/>
    </source>
</evidence>
<dbReference type="RefSeq" id="WP_208918607.1">
    <property type="nucleotide sequence ID" value="NZ_LT840184.1"/>
</dbReference>
<evidence type="ECO:0000313" key="2">
    <source>
        <dbReference type="EMBL" id="SMF79536.1"/>
    </source>
</evidence>
<dbReference type="AlphaFoldDB" id="A0A1X7H631"/>
<feature type="domain" description="Knr4/Smi1-like" evidence="1">
    <location>
        <begin position="32"/>
        <end position="167"/>
    </location>
</feature>
<reference evidence="2 3" key="1">
    <citation type="submission" date="2017-04" db="EMBL/GenBank/DDBJ databases">
        <authorList>
            <person name="Afonso C.L."/>
            <person name="Miller P.J."/>
            <person name="Scott M.A."/>
            <person name="Spackman E."/>
            <person name="Goraichik I."/>
            <person name="Dimitrov K.M."/>
            <person name="Suarez D.L."/>
            <person name="Swayne D.E."/>
        </authorList>
    </citation>
    <scope>NUCLEOTIDE SEQUENCE [LARGE SCALE GENOMIC DNA]</scope>
    <source>
        <strain evidence="2 3">N3/975</strain>
    </source>
</reference>
<accession>A0A1X7H631</accession>
<dbReference type="InterPro" id="IPR051873">
    <property type="entry name" value="KNR4/SMI1_regulator"/>
</dbReference>
<sequence>MLNDAELLWKRIIEKGIGINENFAEALNLQPGAKDEEFQLLENTLGVILPEQMKAFYKIHNGQEWNLGVESFVRNLTLSPISQIIDNWQFLQDEFDPEDMEADIESGIKPFLWNAKWIPIAENGGGDYLCLDTDPSEAGVTGQVLYYWHDWGKRSVEANNLFEFIGVCMNEDLLE</sequence>
<dbReference type="SUPFAM" id="SSF160631">
    <property type="entry name" value="SMI1/KNR4-like"/>
    <property type="match status" value="1"/>
</dbReference>
<organism evidence="2 3">
    <name type="scientific">Paenibacillus uliginis N3/975</name>
    <dbReference type="NCBI Taxonomy" id="1313296"/>
    <lineage>
        <taxon>Bacteria</taxon>
        <taxon>Bacillati</taxon>
        <taxon>Bacillota</taxon>
        <taxon>Bacilli</taxon>
        <taxon>Bacillales</taxon>
        <taxon>Paenibacillaceae</taxon>
        <taxon>Paenibacillus</taxon>
    </lineage>
</organism>
<gene>
    <name evidence="2" type="ORF">SAMN05661091_1720</name>
</gene>